<sequence length="252" mass="30022">MKFEILCKQLFQYLSENNLERKIYKSNDNFIYIKIGNIPKEDNNIPCTNTVNICKRNGTLAYESIKCIGKNLNPKFTKADKIKKNKIFDIENQKKCIFTNKSVCRGDHIFGIRENFKTIGRYGIDDQWNLLPVYHSLQILKKNSFCYKNFKFKDKDNNVYYKNISYENLTDEEIKNLKIEKVEYDSKDFDVDTKLFYTRLLEWKEYIKLRNAQLYFSLTQEQTEKINSASILCDDIIQTICDEINTNCRNEE</sequence>
<protein>
    <submittedName>
        <fullName evidence="1">Uncharacterized protein</fullName>
    </submittedName>
</protein>
<organism evidence="1">
    <name type="scientific">viral metagenome</name>
    <dbReference type="NCBI Taxonomy" id="1070528"/>
    <lineage>
        <taxon>unclassified sequences</taxon>
        <taxon>metagenomes</taxon>
        <taxon>organismal metagenomes</taxon>
    </lineage>
</organism>
<reference evidence="1" key="1">
    <citation type="journal article" date="2020" name="Nature">
        <title>Giant virus diversity and host interactions through global metagenomics.</title>
        <authorList>
            <person name="Schulz F."/>
            <person name="Roux S."/>
            <person name="Paez-Espino D."/>
            <person name="Jungbluth S."/>
            <person name="Walsh D.A."/>
            <person name="Denef V.J."/>
            <person name="McMahon K.D."/>
            <person name="Konstantinidis K.T."/>
            <person name="Eloe-Fadrosh E.A."/>
            <person name="Kyrpides N.C."/>
            <person name="Woyke T."/>
        </authorList>
    </citation>
    <scope>NUCLEOTIDE SEQUENCE</scope>
    <source>
        <strain evidence="1">GVMAG-M-3300025880-56</strain>
    </source>
</reference>
<accession>A0A6C0JE31</accession>
<dbReference type="EMBL" id="MN740350">
    <property type="protein sequence ID" value="QHU01884.1"/>
    <property type="molecule type" value="Genomic_DNA"/>
</dbReference>
<dbReference type="AlphaFoldDB" id="A0A6C0JE31"/>
<evidence type="ECO:0000313" key="1">
    <source>
        <dbReference type="EMBL" id="QHU01884.1"/>
    </source>
</evidence>
<name>A0A6C0JE31_9ZZZZ</name>
<proteinExistence type="predicted"/>